<feature type="region of interest" description="Disordered" evidence="6">
    <location>
        <begin position="236"/>
        <end position="269"/>
    </location>
</feature>
<accession>A0AAD5WPM3</accession>
<feature type="compositionally biased region" description="Polar residues" evidence="6">
    <location>
        <begin position="251"/>
        <end position="269"/>
    </location>
</feature>
<gene>
    <name evidence="9" type="ORF">MKZ38_004294</name>
</gene>
<reference evidence="9" key="1">
    <citation type="submission" date="2022-07" db="EMBL/GenBank/DDBJ databases">
        <title>Draft genome sequence of Zalerion maritima ATCC 34329, a (micro)plastics degrading marine fungus.</title>
        <authorList>
            <person name="Paco A."/>
            <person name="Goncalves M.F.M."/>
            <person name="Rocha-Santos T.A.P."/>
            <person name="Alves A."/>
        </authorList>
    </citation>
    <scope>NUCLEOTIDE SEQUENCE</scope>
    <source>
        <strain evidence="9">ATCC 34329</strain>
    </source>
</reference>
<evidence type="ECO:0000256" key="1">
    <source>
        <dbReference type="ARBA" id="ARBA00004123"/>
    </source>
</evidence>
<dbReference type="Gene3D" id="1.10.20.120">
    <property type="match status" value="1"/>
</dbReference>
<dbReference type="Gene3D" id="2.20.25.530">
    <property type="match status" value="1"/>
</dbReference>
<dbReference type="InterPro" id="IPR019024">
    <property type="entry name" value="RNase_H2_suB_wHTH"/>
</dbReference>
<feature type="domain" description="Ribonuclease H2 subunit B wHTH" evidence="7">
    <location>
        <begin position="122"/>
        <end position="297"/>
    </location>
</feature>
<dbReference type="GO" id="GO:0006401">
    <property type="term" value="P:RNA catabolic process"/>
    <property type="evidence" value="ECO:0007669"/>
    <property type="project" value="TreeGrafter"/>
</dbReference>
<dbReference type="PANTHER" id="PTHR13383:SF11">
    <property type="entry name" value="RIBONUCLEASE H2 SUBUNIT B"/>
    <property type="match status" value="1"/>
</dbReference>
<evidence type="ECO:0000256" key="2">
    <source>
        <dbReference type="ARBA" id="ARBA00019062"/>
    </source>
</evidence>
<dbReference type="Pfam" id="PF17745">
    <property type="entry name" value="Ydr279_N"/>
    <property type="match status" value="1"/>
</dbReference>
<dbReference type="CDD" id="cd09270">
    <property type="entry name" value="RNase_H2-B"/>
    <property type="match status" value="1"/>
</dbReference>
<evidence type="ECO:0000256" key="6">
    <source>
        <dbReference type="SAM" id="MobiDB-lite"/>
    </source>
</evidence>
<comment type="caution">
    <text evidence="9">The sequence shown here is derived from an EMBL/GenBank/DDBJ whole genome shotgun (WGS) entry which is preliminary data.</text>
</comment>
<comment type="subcellular location">
    <subcellularLocation>
        <location evidence="1">Nucleus</location>
    </subcellularLocation>
</comment>
<protein>
    <recommendedName>
        <fullName evidence="2">Ribonuclease H2 subunit B</fullName>
    </recommendedName>
    <alternativeName>
        <fullName evidence="5">Ribonuclease HI subunit B</fullName>
    </alternativeName>
</protein>
<feature type="compositionally biased region" description="Basic and acidic residues" evidence="6">
    <location>
        <begin position="351"/>
        <end position="374"/>
    </location>
</feature>
<evidence type="ECO:0000313" key="10">
    <source>
        <dbReference type="Proteomes" id="UP001201980"/>
    </source>
</evidence>
<dbReference type="Pfam" id="PF09468">
    <property type="entry name" value="RNase_H2-Ydr279"/>
    <property type="match status" value="1"/>
</dbReference>
<dbReference type="PANTHER" id="PTHR13383">
    <property type="entry name" value="RIBONUCLEASE H2 SUBUNIT B"/>
    <property type="match status" value="1"/>
</dbReference>
<dbReference type="Proteomes" id="UP001201980">
    <property type="component" value="Unassembled WGS sequence"/>
</dbReference>
<keyword evidence="3" id="KW-0539">Nucleus</keyword>
<proteinExistence type="predicted"/>
<evidence type="ECO:0000256" key="4">
    <source>
        <dbReference type="ARBA" id="ARBA00024778"/>
    </source>
</evidence>
<sequence>MARTRASKATSKEKSEDIEAAATSIALEANKLPPSSTTPPKVFILPETTSPSCRIISLEHPRYGKPTRYLMCPETGIYEFTRITSPKSYPRSWLLEPESRNGSVSISKNPDLYVATRIDPLFLLLPILYTKYAEDSKKRMFLSVEHHLETLGEGSAHMSKVLQSDKIRTLFADAMRQVCDSVEAGDETMYRLNESKLLSCLLGKARRFSEPTLPASMEEKFVISVLVAPMTNALTINGSTEEETKKDGEANGSSGEDSQASASTNQPPTNIVELQRRKVAFNFICSSYVSPEIAKQLSTMLNTKNSEVPVDFSPLEEYLQKLAKLKQEALTARSLIDYTRKRGLEDDDEAAERAEKKRKKDEEEKRKKAGESRGVKNLKKVNVTGMKKLSEFFKKK</sequence>
<feature type="region of interest" description="Disordered" evidence="6">
    <location>
        <begin position="345"/>
        <end position="377"/>
    </location>
</feature>
<evidence type="ECO:0000259" key="8">
    <source>
        <dbReference type="Pfam" id="PF17745"/>
    </source>
</evidence>
<comment type="function">
    <text evidence="4">Non catalytic subunit of RNase H2, an endonuclease that specifically degrades the RNA of RNA:DNA hybrids. Participates in DNA replication, possibly by mediating the removal of lagging-strand Okazaki fragment RNA primers during DNA replication. Mediates the excision of single ribonucleotides from DNA:RNA duplexes.</text>
</comment>
<evidence type="ECO:0000256" key="5">
    <source>
        <dbReference type="ARBA" id="ARBA00033464"/>
    </source>
</evidence>
<name>A0AAD5WPM3_9PEZI</name>
<evidence type="ECO:0000313" key="9">
    <source>
        <dbReference type="EMBL" id="KAJ2897919.1"/>
    </source>
</evidence>
<evidence type="ECO:0000256" key="3">
    <source>
        <dbReference type="ARBA" id="ARBA00023242"/>
    </source>
</evidence>
<dbReference type="EMBL" id="JAKWBI020000251">
    <property type="protein sequence ID" value="KAJ2897919.1"/>
    <property type="molecule type" value="Genomic_DNA"/>
</dbReference>
<feature type="domain" description="Rnh202 triple barrel" evidence="8">
    <location>
        <begin position="44"/>
        <end position="119"/>
    </location>
</feature>
<dbReference type="AlphaFoldDB" id="A0AAD5WPM3"/>
<keyword evidence="10" id="KW-1185">Reference proteome</keyword>
<dbReference type="GO" id="GO:0005654">
    <property type="term" value="C:nucleoplasm"/>
    <property type="evidence" value="ECO:0007669"/>
    <property type="project" value="TreeGrafter"/>
</dbReference>
<dbReference type="GO" id="GO:0032299">
    <property type="term" value="C:ribonuclease H2 complex"/>
    <property type="evidence" value="ECO:0007669"/>
    <property type="project" value="InterPro"/>
</dbReference>
<dbReference type="InterPro" id="IPR040456">
    <property type="entry name" value="RNase_H2_suB"/>
</dbReference>
<evidence type="ECO:0000259" key="7">
    <source>
        <dbReference type="Pfam" id="PF09468"/>
    </source>
</evidence>
<organism evidence="9 10">
    <name type="scientific">Zalerion maritima</name>
    <dbReference type="NCBI Taxonomy" id="339359"/>
    <lineage>
        <taxon>Eukaryota</taxon>
        <taxon>Fungi</taxon>
        <taxon>Dikarya</taxon>
        <taxon>Ascomycota</taxon>
        <taxon>Pezizomycotina</taxon>
        <taxon>Sordariomycetes</taxon>
        <taxon>Lulworthiomycetidae</taxon>
        <taxon>Lulworthiales</taxon>
        <taxon>Lulworthiaceae</taxon>
        <taxon>Zalerion</taxon>
    </lineage>
</organism>
<dbReference type="InterPro" id="IPR041195">
    <property type="entry name" value="Rnh202_N"/>
</dbReference>